<keyword evidence="2" id="KW-1185">Reference proteome</keyword>
<organism evidence="1 2">
    <name type="scientific">Coniophora puteana (strain RWD-64-598)</name>
    <name type="common">Brown rot fungus</name>
    <dbReference type="NCBI Taxonomy" id="741705"/>
    <lineage>
        <taxon>Eukaryota</taxon>
        <taxon>Fungi</taxon>
        <taxon>Dikarya</taxon>
        <taxon>Basidiomycota</taxon>
        <taxon>Agaricomycotina</taxon>
        <taxon>Agaricomycetes</taxon>
        <taxon>Agaricomycetidae</taxon>
        <taxon>Boletales</taxon>
        <taxon>Coniophorineae</taxon>
        <taxon>Coniophoraceae</taxon>
        <taxon>Coniophora</taxon>
    </lineage>
</organism>
<proteinExistence type="predicted"/>
<dbReference type="GeneID" id="19211061"/>
<protein>
    <submittedName>
        <fullName evidence="1">Uncharacterized protein</fullName>
    </submittedName>
</protein>
<accession>R7SD69</accession>
<dbReference type="KEGG" id="cput:CONPUDRAFT_86008"/>
<dbReference type="EMBL" id="JH711594">
    <property type="protein sequence ID" value="EIW74121.1"/>
    <property type="molecule type" value="Genomic_DNA"/>
</dbReference>
<dbReference type="Proteomes" id="UP000053558">
    <property type="component" value="Unassembled WGS sequence"/>
</dbReference>
<sequence length="80" mass="8937">MRVVVVQFYASSRGQITAGSLHHVLRVVRMHVRMNKHAWTMGITCEGMRFSANSRATILGPGTLEEKGDLGVRINKKRTS</sequence>
<gene>
    <name evidence="1" type="ORF">CONPUDRAFT_86008</name>
</gene>
<dbReference type="RefSeq" id="XP_007775698.1">
    <property type="nucleotide sequence ID" value="XM_007777508.1"/>
</dbReference>
<reference evidence="2" key="1">
    <citation type="journal article" date="2012" name="Science">
        <title>The Paleozoic origin of enzymatic lignin decomposition reconstructed from 31 fungal genomes.</title>
        <authorList>
            <person name="Floudas D."/>
            <person name="Binder M."/>
            <person name="Riley R."/>
            <person name="Barry K."/>
            <person name="Blanchette R.A."/>
            <person name="Henrissat B."/>
            <person name="Martinez A.T."/>
            <person name="Otillar R."/>
            <person name="Spatafora J.W."/>
            <person name="Yadav J.S."/>
            <person name="Aerts A."/>
            <person name="Benoit I."/>
            <person name="Boyd A."/>
            <person name="Carlson A."/>
            <person name="Copeland A."/>
            <person name="Coutinho P.M."/>
            <person name="de Vries R.P."/>
            <person name="Ferreira P."/>
            <person name="Findley K."/>
            <person name="Foster B."/>
            <person name="Gaskell J."/>
            <person name="Glotzer D."/>
            <person name="Gorecki P."/>
            <person name="Heitman J."/>
            <person name="Hesse C."/>
            <person name="Hori C."/>
            <person name="Igarashi K."/>
            <person name="Jurgens J.A."/>
            <person name="Kallen N."/>
            <person name="Kersten P."/>
            <person name="Kohler A."/>
            <person name="Kuees U."/>
            <person name="Kumar T.K.A."/>
            <person name="Kuo A."/>
            <person name="LaButti K."/>
            <person name="Larrondo L.F."/>
            <person name="Lindquist E."/>
            <person name="Ling A."/>
            <person name="Lombard V."/>
            <person name="Lucas S."/>
            <person name="Lundell T."/>
            <person name="Martin R."/>
            <person name="McLaughlin D.J."/>
            <person name="Morgenstern I."/>
            <person name="Morin E."/>
            <person name="Murat C."/>
            <person name="Nagy L.G."/>
            <person name="Nolan M."/>
            <person name="Ohm R.A."/>
            <person name="Patyshakuliyeva A."/>
            <person name="Rokas A."/>
            <person name="Ruiz-Duenas F.J."/>
            <person name="Sabat G."/>
            <person name="Salamov A."/>
            <person name="Samejima M."/>
            <person name="Schmutz J."/>
            <person name="Slot J.C."/>
            <person name="St John F."/>
            <person name="Stenlid J."/>
            <person name="Sun H."/>
            <person name="Sun S."/>
            <person name="Syed K."/>
            <person name="Tsang A."/>
            <person name="Wiebenga A."/>
            <person name="Young D."/>
            <person name="Pisabarro A."/>
            <person name="Eastwood D.C."/>
            <person name="Martin F."/>
            <person name="Cullen D."/>
            <person name="Grigoriev I.V."/>
            <person name="Hibbett D.S."/>
        </authorList>
    </citation>
    <scope>NUCLEOTIDE SEQUENCE [LARGE SCALE GENOMIC DNA]</scope>
    <source>
        <strain evidence="2">RWD-64-598 SS2</strain>
    </source>
</reference>
<name>R7SD69_CONPW</name>
<evidence type="ECO:0000313" key="2">
    <source>
        <dbReference type="Proteomes" id="UP000053558"/>
    </source>
</evidence>
<dbReference type="AlphaFoldDB" id="R7SD69"/>
<evidence type="ECO:0000313" key="1">
    <source>
        <dbReference type="EMBL" id="EIW74121.1"/>
    </source>
</evidence>